<accession>A0ABR0A243</accession>
<comment type="caution">
    <text evidence="1">The sequence shown here is derived from an EMBL/GenBank/DDBJ whole genome shotgun (WGS) entry which is preliminary data.</text>
</comment>
<evidence type="ECO:0000313" key="2">
    <source>
        <dbReference type="Proteomes" id="UP001234178"/>
    </source>
</evidence>
<dbReference type="EMBL" id="JAOYFB010000036">
    <property type="protein sequence ID" value="KAK4019235.1"/>
    <property type="molecule type" value="Genomic_DNA"/>
</dbReference>
<reference evidence="1 2" key="1">
    <citation type="journal article" date="2023" name="Nucleic Acids Res.">
        <title>The hologenome of Daphnia magna reveals possible DNA methylation and microbiome-mediated evolution of the host genome.</title>
        <authorList>
            <person name="Chaturvedi A."/>
            <person name="Li X."/>
            <person name="Dhandapani V."/>
            <person name="Marshall H."/>
            <person name="Kissane S."/>
            <person name="Cuenca-Cambronero M."/>
            <person name="Asole G."/>
            <person name="Calvet F."/>
            <person name="Ruiz-Romero M."/>
            <person name="Marangio P."/>
            <person name="Guigo R."/>
            <person name="Rago D."/>
            <person name="Mirbahai L."/>
            <person name="Eastwood N."/>
            <person name="Colbourne J.K."/>
            <person name="Zhou J."/>
            <person name="Mallon E."/>
            <person name="Orsini L."/>
        </authorList>
    </citation>
    <scope>NUCLEOTIDE SEQUENCE [LARGE SCALE GENOMIC DNA]</scope>
    <source>
        <strain evidence="1">LRV0_1</strain>
    </source>
</reference>
<name>A0ABR0A243_9CRUS</name>
<keyword evidence="2" id="KW-1185">Reference proteome</keyword>
<sequence>MYRLQPQLKTFESIMGKHAAAILQLRRQQRRTKFANVFLISSPSRKLCGIKDTSTNSLVQQQQENN</sequence>
<dbReference type="Proteomes" id="UP001234178">
    <property type="component" value="Unassembled WGS sequence"/>
</dbReference>
<evidence type="ECO:0000313" key="1">
    <source>
        <dbReference type="EMBL" id="KAK4019235.1"/>
    </source>
</evidence>
<protein>
    <submittedName>
        <fullName evidence="1">Uncharacterized protein</fullName>
    </submittedName>
</protein>
<organism evidence="1 2">
    <name type="scientific">Daphnia magna</name>
    <dbReference type="NCBI Taxonomy" id="35525"/>
    <lineage>
        <taxon>Eukaryota</taxon>
        <taxon>Metazoa</taxon>
        <taxon>Ecdysozoa</taxon>
        <taxon>Arthropoda</taxon>
        <taxon>Crustacea</taxon>
        <taxon>Branchiopoda</taxon>
        <taxon>Diplostraca</taxon>
        <taxon>Cladocera</taxon>
        <taxon>Anomopoda</taxon>
        <taxon>Daphniidae</taxon>
        <taxon>Daphnia</taxon>
    </lineage>
</organism>
<proteinExistence type="predicted"/>
<gene>
    <name evidence="1" type="ORF">OUZ56_001261</name>
</gene>